<comment type="caution">
    <text evidence="2">The sequence shown here is derived from an EMBL/GenBank/DDBJ whole genome shotgun (WGS) entry which is preliminary data.</text>
</comment>
<evidence type="ECO:0000313" key="3">
    <source>
        <dbReference type="Proteomes" id="UP000324222"/>
    </source>
</evidence>
<name>A0A5B7JTE2_PORTR</name>
<dbReference type="Proteomes" id="UP000324222">
    <property type="component" value="Unassembled WGS sequence"/>
</dbReference>
<protein>
    <submittedName>
        <fullName evidence="2">Uncharacterized protein</fullName>
    </submittedName>
</protein>
<gene>
    <name evidence="2" type="ORF">E2C01_092886</name>
</gene>
<reference evidence="2 3" key="1">
    <citation type="submission" date="2019-05" db="EMBL/GenBank/DDBJ databases">
        <title>Another draft genome of Portunus trituberculatus and its Hox gene families provides insights of decapod evolution.</title>
        <authorList>
            <person name="Jeong J.-H."/>
            <person name="Song I."/>
            <person name="Kim S."/>
            <person name="Choi T."/>
            <person name="Kim D."/>
            <person name="Ryu S."/>
            <person name="Kim W."/>
        </authorList>
    </citation>
    <scope>NUCLEOTIDE SEQUENCE [LARGE SCALE GENOMIC DNA]</scope>
    <source>
        <tissue evidence="2">Muscle</tissue>
    </source>
</reference>
<evidence type="ECO:0000256" key="1">
    <source>
        <dbReference type="SAM" id="MobiDB-lite"/>
    </source>
</evidence>
<dbReference type="AlphaFoldDB" id="A0A5B7JTE2"/>
<sequence>MKRQRKERRNERKGRKIGEEEEEEGGEGKGRRREGKGSVPFEHVQQEGGKDTSSGGKNAGETFARGRKVVTGAGRPRLLNVQVSLYGLGRGV</sequence>
<keyword evidence="3" id="KW-1185">Reference proteome</keyword>
<accession>A0A5B7JTE2</accession>
<organism evidence="2 3">
    <name type="scientific">Portunus trituberculatus</name>
    <name type="common">Swimming crab</name>
    <name type="synonym">Neptunus trituberculatus</name>
    <dbReference type="NCBI Taxonomy" id="210409"/>
    <lineage>
        <taxon>Eukaryota</taxon>
        <taxon>Metazoa</taxon>
        <taxon>Ecdysozoa</taxon>
        <taxon>Arthropoda</taxon>
        <taxon>Crustacea</taxon>
        <taxon>Multicrustacea</taxon>
        <taxon>Malacostraca</taxon>
        <taxon>Eumalacostraca</taxon>
        <taxon>Eucarida</taxon>
        <taxon>Decapoda</taxon>
        <taxon>Pleocyemata</taxon>
        <taxon>Brachyura</taxon>
        <taxon>Eubrachyura</taxon>
        <taxon>Portunoidea</taxon>
        <taxon>Portunidae</taxon>
        <taxon>Portuninae</taxon>
        <taxon>Portunus</taxon>
    </lineage>
</organism>
<evidence type="ECO:0000313" key="2">
    <source>
        <dbReference type="EMBL" id="MPC97566.1"/>
    </source>
</evidence>
<proteinExistence type="predicted"/>
<dbReference type="EMBL" id="VSRR010110533">
    <property type="protein sequence ID" value="MPC97566.1"/>
    <property type="molecule type" value="Genomic_DNA"/>
</dbReference>
<feature type="region of interest" description="Disordered" evidence="1">
    <location>
        <begin position="1"/>
        <end position="67"/>
    </location>
</feature>
<feature type="compositionally biased region" description="Basic residues" evidence="1">
    <location>
        <begin position="1"/>
        <end position="15"/>
    </location>
</feature>